<dbReference type="Gene3D" id="1.10.10.10">
    <property type="entry name" value="Winged helix-like DNA-binding domain superfamily/Winged helix DNA-binding domain"/>
    <property type="match status" value="1"/>
</dbReference>
<dbReference type="InterPro" id="IPR007627">
    <property type="entry name" value="RNA_pol_sigma70_r2"/>
</dbReference>
<evidence type="ECO:0000256" key="4">
    <source>
        <dbReference type="ARBA" id="ARBA00023163"/>
    </source>
</evidence>
<dbReference type="InterPro" id="IPR013324">
    <property type="entry name" value="RNA_pol_sigma_r3/r4-like"/>
</dbReference>
<gene>
    <name evidence="7" type="ORF">H131_16633</name>
</gene>
<dbReference type="SUPFAM" id="SSF88946">
    <property type="entry name" value="Sigma2 domain of RNA polymerase sigma factors"/>
    <property type="match status" value="1"/>
</dbReference>
<sequence>MEEKGGVCLSEHLATIMDEHGEYCLRVAYLYVKDWAIAEEIVQDVFIAYYRQQNRFEQRASLKTYLVKITVHKSHDYLRSWKNKRHLLFEKLPIGASKRTPEMDLMEADERKTLRAALFELSMVYREVLILYYYQELKVREIADMLGCSDNTVKTRLRRARQMLQGKLERGDWEVLVDDRF</sequence>
<keyword evidence="3" id="KW-0731">Sigma factor</keyword>
<accession>R7ZBX8</accession>
<evidence type="ECO:0000256" key="2">
    <source>
        <dbReference type="ARBA" id="ARBA00023015"/>
    </source>
</evidence>
<dbReference type="CDD" id="cd06171">
    <property type="entry name" value="Sigma70_r4"/>
    <property type="match status" value="1"/>
</dbReference>
<dbReference type="SUPFAM" id="SSF88659">
    <property type="entry name" value="Sigma3 and sigma4 domains of RNA polymerase sigma factors"/>
    <property type="match status" value="1"/>
</dbReference>
<proteinExistence type="inferred from homology"/>
<dbReference type="InterPro" id="IPR036388">
    <property type="entry name" value="WH-like_DNA-bd_sf"/>
</dbReference>
<evidence type="ECO:0000313" key="7">
    <source>
        <dbReference type="EMBL" id="EON71612.1"/>
    </source>
</evidence>
<feature type="domain" description="RNA polymerase sigma factor 70 region 4 type 2" evidence="6">
    <location>
        <begin position="114"/>
        <end position="164"/>
    </location>
</feature>
<dbReference type="InterPro" id="IPR039425">
    <property type="entry name" value="RNA_pol_sigma-70-like"/>
</dbReference>
<reference evidence="7 8" key="1">
    <citation type="submission" date="2013-04" db="EMBL/GenBank/DDBJ databases">
        <title>Draft genome of the heavy metal tolerant bacterium Lysinibacillus sphaericus strain OT4b.31.</title>
        <authorList>
            <person name="Pena-Montenegro T.D."/>
            <person name="Dussan J."/>
        </authorList>
    </citation>
    <scope>NUCLEOTIDE SEQUENCE [LARGE SCALE GENOMIC DNA]</scope>
    <source>
        <strain evidence="7 8">OT4b.31</strain>
    </source>
</reference>
<dbReference type="GO" id="GO:0016987">
    <property type="term" value="F:sigma factor activity"/>
    <property type="evidence" value="ECO:0007669"/>
    <property type="project" value="UniProtKB-KW"/>
</dbReference>
<dbReference type="eggNOG" id="COG1595">
    <property type="taxonomic scope" value="Bacteria"/>
</dbReference>
<dbReference type="InterPro" id="IPR014284">
    <property type="entry name" value="RNA_pol_sigma-70_dom"/>
</dbReference>
<dbReference type="Gene3D" id="1.10.1740.10">
    <property type="match status" value="1"/>
</dbReference>
<evidence type="ECO:0000259" key="5">
    <source>
        <dbReference type="Pfam" id="PF04542"/>
    </source>
</evidence>
<evidence type="ECO:0000256" key="1">
    <source>
        <dbReference type="ARBA" id="ARBA00010641"/>
    </source>
</evidence>
<keyword evidence="4" id="KW-0804">Transcription</keyword>
<dbReference type="Pfam" id="PF08281">
    <property type="entry name" value="Sigma70_r4_2"/>
    <property type="match status" value="1"/>
</dbReference>
<dbReference type="InterPro" id="IPR013325">
    <property type="entry name" value="RNA_pol_sigma_r2"/>
</dbReference>
<dbReference type="PANTHER" id="PTHR43133:SF60">
    <property type="entry name" value="RNA POLYMERASE SIGMA FACTOR SIGV"/>
    <property type="match status" value="1"/>
</dbReference>
<dbReference type="GO" id="GO:0006352">
    <property type="term" value="P:DNA-templated transcription initiation"/>
    <property type="evidence" value="ECO:0007669"/>
    <property type="project" value="InterPro"/>
</dbReference>
<organism evidence="7 8">
    <name type="scientific">Lysinibacillus sphaericus OT4b.31</name>
    <dbReference type="NCBI Taxonomy" id="1285586"/>
    <lineage>
        <taxon>Bacteria</taxon>
        <taxon>Bacillati</taxon>
        <taxon>Bacillota</taxon>
        <taxon>Bacilli</taxon>
        <taxon>Bacillales</taxon>
        <taxon>Bacillaceae</taxon>
        <taxon>Lysinibacillus</taxon>
    </lineage>
</organism>
<dbReference type="AlphaFoldDB" id="R7ZBX8"/>
<dbReference type="PANTHER" id="PTHR43133">
    <property type="entry name" value="RNA POLYMERASE ECF-TYPE SIGMA FACTO"/>
    <property type="match status" value="1"/>
</dbReference>
<comment type="caution">
    <text evidence="7">The sequence shown here is derived from an EMBL/GenBank/DDBJ whole genome shotgun (WGS) entry which is preliminary data.</text>
</comment>
<dbReference type="EMBL" id="AQPX01000022">
    <property type="protein sequence ID" value="EON71612.1"/>
    <property type="molecule type" value="Genomic_DNA"/>
</dbReference>
<protein>
    <submittedName>
        <fullName evidence="7">RNA polymerase ECF-type sigma factor</fullName>
    </submittedName>
</protein>
<dbReference type="Proteomes" id="UP000013911">
    <property type="component" value="Unassembled WGS sequence"/>
</dbReference>
<evidence type="ECO:0000313" key="8">
    <source>
        <dbReference type="Proteomes" id="UP000013911"/>
    </source>
</evidence>
<dbReference type="NCBIfam" id="TIGR02937">
    <property type="entry name" value="sigma70-ECF"/>
    <property type="match status" value="1"/>
</dbReference>
<dbReference type="Pfam" id="PF04542">
    <property type="entry name" value="Sigma70_r2"/>
    <property type="match status" value="1"/>
</dbReference>
<dbReference type="GO" id="GO:0003677">
    <property type="term" value="F:DNA binding"/>
    <property type="evidence" value="ECO:0007669"/>
    <property type="project" value="InterPro"/>
</dbReference>
<comment type="similarity">
    <text evidence="1">Belongs to the sigma-70 factor family. ECF subfamily.</text>
</comment>
<evidence type="ECO:0000256" key="3">
    <source>
        <dbReference type="ARBA" id="ARBA00023082"/>
    </source>
</evidence>
<dbReference type="PATRIC" id="fig|1285586.5.peg.3472"/>
<keyword evidence="2" id="KW-0805">Transcription regulation</keyword>
<dbReference type="InterPro" id="IPR013249">
    <property type="entry name" value="RNA_pol_sigma70_r4_t2"/>
</dbReference>
<feature type="domain" description="RNA polymerase sigma-70 region 2" evidence="5">
    <location>
        <begin position="19"/>
        <end position="80"/>
    </location>
</feature>
<dbReference type="HOGENOM" id="CLU_047691_3_1_9"/>
<name>R7ZBX8_LYSSH</name>
<evidence type="ECO:0000259" key="6">
    <source>
        <dbReference type="Pfam" id="PF08281"/>
    </source>
</evidence>